<protein>
    <submittedName>
        <fullName evidence="1">Uncharacterized protein</fullName>
    </submittedName>
</protein>
<accession>A0ABR3XUG6</accession>
<gene>
    <name evidence="1" type="ORF">VTK73DRAFT_7105</name>
</gene>
<sequence length="95" mass="10706">MRTCSWYRTVVPDLHTCLFLAGRRHEYTTASWRRYLRGGLAPAQVVSLTFPIHPNLTHVCPIGCASISRFSLGFDETFSSFTDQEHTVSICALSL</sequence>
<evidence type="ECO:0000313" key="1">
    <source>
        <dbReference type="EMBL" id="KAL1879374.1"/>
    </source>
</evidence>
<keyword evidence="2" id="KW-1185">Reference proteome</keyword>
<organism evidence="1 2">
    <name type="scientific">Phialemonium thermophilum</name>
    <dbReference type="NCBI Taxonomy" id="223376"/>
    <lineage>
        <taxon>Eukaryota</taxon>
        <taxon>Fungi</taxon>
        <taxon>Dikarya</taxon>
        <taxon>Ascomycota</taxon>
        <taxon>Pezizomycotina</taxon>
        <taxon>Sordariomycetes</taxon>
        <taxon>Sordariomycetidae</taxon>
        <taxon>Cephalothecales</taxon>
        <taxon>Cephalothecaceae</taxon>
        <taxon>Phialemonium</taxon>
    </lineage>
</organism>
<dbReference type="Proteomes" id="UP001586593">
    <property type="component" value="Unassembled WGS sequence"/>
</dbReference>
<name>A0ABR3XUG6_9PEZI</name>
<evidence type="ECO:0000313" key="2">
    <source>
        <dbReference type="Proteomes" id="UP001586593"/>
    </source>
</evidence>
<comment type="caution">
    <text evidence="1">The sequence shown here is derived from an EMBL/GenBank/DDBJ whole genome shotgun (WGS) entry which is preliminary data.</text>
</comment>
<dbReference type="EMBL" id="JAZHXJ010000043">
    <property type="protein sequence ID" value="KAL1879374.1"/>
    <property type="molecule type" value="Genomic_DNA"/>
</dbReference>
<reference evidence="1 2" key="1">
    <citation type="journal article" date="2024" name="Commun. Biol.">
        <title>Comparative genomic analysis of thermophilic fungi reveals convergent evolutionary adaptations and gene losses.</title>
        <authorList>
            <person name="Steindorff A.S."/>
            <person name="Aguilar-Pontes M.V."/>
            <person name="Robinson A.J."/>
            <person name="Andreopoulos B."/>
            <person name="LaButti K."/>
            <person name="Kuo A."/>
            <person name="Mondo S."/>
            <person name="Riley R."/>
            <person name="Otillar R."/>
            <person name="Haridas S."/>
            <person name="Lipzen A."/>
            <person name="Grimwood J."/>
            <person name="Schmutz J."/>
            <person name="Clum A."/>
            <person name="Reid I.D."/>
            <person name="Moisan M.C."/>
            <person name="Butler G."/>
            <person name="Nguyen T.T.M."/>
            <person name="Dewar K."/>
            <person name="Conant G."/>
            <person name="Drula E."/>
            <person name="Henrissat B."/>
            <person name="Hansel C."/>
            <person name="Singer S."/>
            <person name="Hutchinson M.I."/>
            <person name="de Vries R.P."/>
            <person name="Natvig D.O."/>
            <person name="Powell A.J."/>
            <person name="Tsang A."/>
            <person name="Grigoriev I.V."/>
        </authorList>
    </citation>
    <scope>NUCLEOTIDE SEQUENCE [LARGE SCALE GENOMIC DNA]</scope>
    <source>
        <strain evidence="1 2">ATCC 24622</strain>
    </source>
</reference>
<proteinExistence type="predicted"/>